<dbReference type="Gene3D" id="1.10.472.50">
    <property type="entry name" value="HD-domain/PDEase-like"/>
    <property type="match status" value="1"/>
</dbReference>
<dbReference type="Gene3D" id="1.20.58.1910">
    <property type="match status" value="1"/>
</dbReference>
<dbReference type="Proteomes" id="UP001519328">
    <property type="component" value="Unassembled WGS sequence"/>
</dbReference>
<dbReference type="InterPro" id="IPR003607">
    <property type="entry name" value="HD/PDEase_dom"/>
</dbReference>
<protein>
    <recommendedName>
        <fullName evidence="1">HD domain-containing protein</fullName>
    </recommendedName>
</protein>
<reference evidence="2 3" key="1">
    <citation type="submission" date="2021-03" db="EMBL/GenBank/DDBJ databases">
        <title>Genomic Encyclopedia of Type Strains, Phase IV (KMG-IV): sequencing the most valuable type-strain genomes for metagenomic binning, comparative biology and taxonomic classification.</title>
        <authorList>
            <person name="Goeker M."/>
        </authorList>
    </citation>
    <scope>NUCLEOTIDE SEQUENCE [LARGE SCALE GENOMIC DNA]</scope>
    <source>
        <strain evidence="2 3">DSM 21085</strain>
    </source>
</reference>
<evidence type="ECO:0000259" key="1">
    <source>
        <dbReference type="PROSITE" id="PS51831"/>
    </source>
</evidence>
<dbReference type="RefSeq" id="WP_209481103.1">
    <property type="nucleotide sequence ID" value="NZ_JAGGKK010000013.1"/>
</dbReference>
<dbReference type="Pfam" id="PF01966">
    <property type="entry name" value="HD"/>
    <property type="match status" value="1"/>
</dbReference>
<dbReference type="EMBL" id="JAGGKK010000013">
    <property type="protein sequence ID" value="MBP1949614.1"/>
    <property type="molecule type" value="Genomic_DNA"/>
</dbReference>
<gene>
    <name evidence="2" type="ORF">J2Z82_002553</name>
</gene>
<name>A0ABS4HFA0_9BACI</name>
<feature type="domain" description="HD" evidence="1">
    <location>
        <begin position="26"/>
        <end position="125"/>
    </location>
</feature>
<keyword evidence="3" id="KW-1185">Reference proteome</keyword>
<organism evidence="2 3">
    <name type="scientific">Virgibacillus litoralis</name>
    <dbReference type="NCBI Taxonomy" id="578221"/>
    <lineage>
        <taxon>Bacteria</taxon>
        <taxon>Bacillati</taxon>
        <taxon>Bacillota</taxon>
        <taxon>Bacilli</taxon>
        <taxon>Bacillales</taxon>
        <taxon>Bacillaceae</taxon>
        <taxon>Virgibacillus</taxon>
    </lineage>
</organism>
<dbReference type="SMART" id="SM00471">
    <property type="entry name" value="HDc"/>
    <property type="match status" value="1"/>
</dbReference>
<proteinExistence type="predicted"/>
<dbReference type="SUPFAM" id="SSF109604">
    <property type="entry name" value="HD-domain/PDEase-like"/>
    <property type="match status" value="1"/>
</dbReference>
<accession>A0ABS4HFA0</accession>
<comment type="caution">
    <text evidence="2">The sequence shown here is derived from an EMBL/GenBank/DDBJ whole genome shotgun (WGS) entry which is preliminary data.</text>
</comment>
<evidence type="ECO:0000313" key="2">
    <source>
        <dbReference type="EMBL" id="MBP1949614.1"/>
    </source>
</evidence>
<dbReference type="InterPro" id="IPR006674">
    <property type="entry name" value="HD_domain"/>
</dbReference>
<dbReference type="PROSITE" id="PS51831">
    <property type="entry name" value="HD"/>
    <property type="match status" value="1"/>
</dbReference>
<dbReference type="CDD" id="cd00077">
    <property type="entry name" value="HDc"/>
    <property type="match status" value="1"/>
</dbReference>
<dbReference type="PANTHER" id="PTHR33594:SF1">
    <property type="entry name" value="HD_PDEASE DOMAIN-CONTAINING PROTEIN"/>
    <property type="match status" value="1"/>
</dbReference>
<evidence type="ECO:0000313" key="3">
    <source>
        <dbReference type="Proteomes" id="UP001519328"/>
    </source>
</evidence>
<dbReference type="PANTHER" id="PTHR33594">
    <property type="entry name" value="SUPERFAMILY HYDROLASE, PUTATIVE (AFU_ORTHOLOGUE AFUA_1G03035)-RELATED"/>
    <property type="match status" value="1"/>
</dbReference>
<sequence length="196" mass="22346">MSNTEKLEAICDYIYNIFSNDTTGHDYHHMKRVARITSSIAKQEGADQFIAEAAAWIHDVGDSKLFLNSSYELDKLNEFLQTINCTQNQMKLINIAAKDVSFSKGTTPATLEGKIVQDADRIDALGAIGIARTFAFGGSKGQLIWDDNNKENTSVQHFYDKLLKLKDLMHTSSGRRIAEERHNYMKNYLDQFFHEW</sequence>